<dbReference type="STRING" id="51670.SAMN04488557_1581"/>
<gene>
    <name evidence="2" type="ORF">SAMN04488557_1581</name>
</gene>
<dbReference type="Gene3D" id="3.30.310.70">
    <property type="entry name" value="TT1751-like domain"/>
    <property type="match status" value="1"/>
</dbReference>
<dbReference type="InterPro" id="IPR005180">
    <property type="entry name" value="DUF302"/>
</dbReference>
<reference evidence="3" key="1">
    <citation type="submission" date="2016-10" db="EMBL/GenBank/DDBJ databases">
        <authorList>
            <person name="Varghese N."/>
            <person name="Submissions S."/>
        </authorList>
    </citation>
    <scope>NUCLEOTIDE SEQUENCE [LARGE SCALE GENOMIC DNA]</scope>
    <source>
        <strain evidence="3">DSM 1565</strain>
    </source>
</reference>
<dbReference type="AlphaFoldDB" id="A0A1I7NCH4"/>
<dbReference type="InterPro" id="IPR035923">
    <property type="entry name" value="TT1751-like_sf"/>
</dbReference>
<dbReference type="Pfam" id="PF03625">
    <property type="entry name" value="DUF302"/>
    <property type="match status" value="1"/>
</dbReference>
<name>A0A1I7NCH4_9HYPH</name>
<accession>A0A1I7NCH4</accession>
<organism evidence="2 3">
    <name type="scientific">Hyphomicrobium facile</name>
    <dbReference type="NCBI Taxonomy" id="51670"/>
    <lineage>
        <taxon>Bacteria</taxon>
        <taxon>Pseudomonadati</taxon>
        <taxon>Pseudomonadota</taxon>
        <taxon>Alphaproteobacteria</taxon>
        <taxon>Hyphomicrobiales</taxon>
        <taxon>Hyphomicrobiaceae</taxon>
        <taxon>Hyphomicrobium</taxon>
    </lineage>
</organism>
<dbReference type="SUPFAM" id="SSF103247">
    <property type="entry name" value="TT1751-like"/>
    <property type="match status" value="1"/>
</dbReference>
<evidence type="ECO:0000313" key="3">
    <source>
        <dbReference type="Proteomes" id="UP000199423"/>
    </source>
</evidence>
<dbReference type="CDD" id="cd14797">
    <property type="entry name" value="DUF302"/>
    <property type="match status" value="1"/>
</dbReference>
<dbReference type="Proteomes" id="UP000199423">
    <property type="component" value="Unassembled WGS sequence"/>
</dbReference>
<protein>
    <recommendedName>
        <fullName evidence="1">DUF302 domain-containing protein</fullName>
    </recommendedName>
</protein>
<dbReference type="EMBL" id="FPCH01000002">
    <property type="protein sequence ID" value="SFV32385.1"/>
    <property type="molecule type" value="Genomic_DNA"/>
</dbReference>
<sequence>MKAEAKMETQPFTGKRIVVRTPRGVDDVLNRFRSVMGSTTVPDILALAKAWPSEAEFKRQVEERFVGESGFMLFHVIDHSGWLPIYGIKRRAVRWILGNPLLAITMIRHDITAGLFAPVEVLVTDNLEGGGSTITYVLPSSLMVIGENKPLLDAALDLDKKLAALVAHGAAD</sequence>
<evidence type="ECO:0000259" key="1">
    <source>
        <dbReference type="Pfam" id="PF03625"/>
    </source>
</evidence>
<proteinExistence type="predicted"/>
<feature type="domain" description="DUF302" evidence="1">
    <location>
        <begin position="77"/>
        <end position="139"/>
    </location>
</feature>
<evidence type="ECO:0000313" key="2">
    <source>
        <dbReference type="EMBL" id="SFV32385.1"/>
    </source>
</evidence>
<keyword evidence="3" id="KW-1185">Reference proteome</keyword>